<feature type="domain" description="RIO kinase" evidence="14">
    <location>
        <begin position="27"/>
        <end position="269"/>
    </location>
</feature>
<dbReference type="InterPro" id="IPR011009">
    <property type="entry name" value="Kinase-like_dom_sf"/>
</dbReference>
<evidence type="ECO:0000256" key="8">
    <source>
        <dbReference type="ARBA" id="ARBA00022840"/>
    </source>
</evidence>
<feature type="coiled-coil region" evidence="12">
    <location>
        <begin position="173"/>
        <end position="200"/>
    </location>
</feature>
<dbReference type="PANTHER" id="PTHR45723">
    <property type="entry name" value="SERINE/THREONINE-PROTEIN KINASE RIO1"/>
    <property type="match status" value="1"/>
</dbReference>
<evidence type="ECO:0000313" key="16">
    <source>
        <dbReference type="Proteomes" id="UP000569951"/>
    </source>
</evidence>
<evidence type="ECO:0000259" key="14">
    <source>
        <dbReference type="SMART" id="SM00090"/>
    </source>
</evidence>
<evidence type="ECO:0000256" key="12">
    <source>
        <dbReference type="SAM" id="Coils"/>
    </source>
</evidence>
<evidence type="ECO:0000256" key="4">
    <source>
        <dbReference type="ARBA" id="ARBA00022679"/>
    </source>
</evidence>
<dbReference type="Proteomes" id="UP000569951">
    <property type="component" value="Unassembled WGS sequence"/>
</dbReference>
<comment type="similarity">
    <text evidence="1">Belongs to the protein kinase superfamily. RIO-type Ser/Thr kinase family.</text>
</comment>
<dbReference type="EMBL" id="JACHHG010000004">
    <property type="protein sequence ID" value="MBB6097832.1"/>
    <property type="molecule type" value="Genomic_DNA"/>
</dbReference>
<dbReference type="GO" id="GO:0004674">
    <property type="term" value="F:protein serine/threonine kinase activity"/>
    <property type="evidence" value="ECO:0007669"/>
    <property type="project" value="UniProtKB-KW"/>
</dbReference>
<keyword evidence="9" id="KW-0460">Magnesium</keyword>
<evidence type="ECO:0000256" key="11">
    <source>
        <dbReference type="ARBA" id="ARBA00048679"/>
    </source>
</evidence>
<name>A0A841I181_9DEIO</name>
<keyword evidence="3" id="KW-0723">Serine/threonine-protein kinase</keyword>
<accession>A0A841I181</accession>
<evidence type="ECO:0000256" key="5">
    <source>
        <dbReference type="ARBA" id="ARBA00022723"/>
    </source>
</evidence>
<keyword evidence="12" id="KW-0175">Coiled coil</keyword>
<dbReference type="InterPro" id="IPR018934">
    <property type="entry name" value="RIO_dom"/>
</dbReference>
<keyword evidence="5" id="KW-0479">Metal-binding</keyword>
<evidence type="ECO:0000256" key="6">
    <source>
        <dbReference type="ARBA" id="ARBA00022741"/>
    </source>
</evidence>
<keyword evidence="7 15" id="KW-0418">Kinase</keyword>
<comment type="catalytic activity">
    <reaction evidence="11">
        <text>L-seryl-[protein] + ATP = O-phospho-L-seryl-[protein] + ADP + H(+)</text>
        <dbReference type="Rhea" id="RHEA:17989"/>
        <dbReference type="Rhea" id="RHEA-COMP:9863"/>
        <dbReference type="Rhea" id="RHEA-COMP:11604"/>
        <dbReference type="ChEBI" id="CHEBI:15378"/>
        <dbReference type="ChEBI" id="CHEBI:29999"/>
        <dbReference type="ChEBI" id="CHEBI:30616"/>
        <dbReference type="ChEBI" id="CHEBI:83421"/>
        <dbReference type="ChEBI" id="CHEBI:456216"/>
        <dbReference type="EC" id="2.7.11.1"/>
    </reaction>
</comment>
<comment type="catalytic activity">
    <reaction evidence="10">
        <text>L-threonyl-[protein] + ATP = O-phospho-L-threonyl-[protein] + ADP + H(+)</text>
        <dbReference type="Rhea" id="RHEA:46608"/>
        <dbReference type="Rhea" id="RHEA-COMP:11060"/>
        <dbReference type="Rhea" id="RHEA-COMP:11605"/>
        <dbReference type="ChEBI" id="CHEBI:15378"/>
        <dbReference type="ChEBI" id="CHEBI:30013"/>
        <dbReference type="ChEBI" id="CHEBI:30616"/>
        <dbReference type="ChEBI" id="CHEBI:61977"/>
        <dbReference type="ChEBI" id="CHEBI:456216"/>
        <dbReference type="EC" id="2.7.11.1"/>
    </reaction>
</comment>
<dbReference type="Gene3D" id="1.10.510.10">
    <property type="entry name" value="Transferase(Phosphotransferase) domain 1"/>
    <property type="match status" value="1"/>
</dbReference>
<proteinExistence type="inferred from homology"/>
<dbReference type="GO" id="GO:0005524">
    <property type="term" value="F:ATP binding"/>
    <property type="evidence" value="ECO:0007669"/>
    <property type="project" value="UniProtKB-KW"/>
</dbReference>
<dbReference type="Gene3D" id="3.30.200.20">
    <property type="entry name" value="Phosphorylase Kinase, domain 1"/>
    <property type="match status" value="1"/>
</dbReference>
<dbReference type="InterPro" id="IPR051272">
    <property type="entry name" value="RIO-type_Ser/Thr_kinase"/>
</dbReference>
<keyword evidence="8" id="KW-0067">ATP-binding</keyword>
<evidence type="ECO:0000256" key="10">
    <source>
        <dbReference type="ARBA" id="ARBA00047899"/>
    </source>
</evidence>
<sequence>MARFDPEQTAERFRKTRHRPQGRRSVRELRLEDALPDGPRFDDPSLQSLHEQGHFDELLWQLKSGKEATVYVVDGPKGLLAAKIYSDMAVRSFKNDAAYRDGRFIGDARIEKAIEQRSRTGVNAQQALWIEEEYRQLCALHAAGVAVPRPVAREGRVILMEFIGDEDGPAPRLSDVRLSREEAESALEQATEAMAAMLRVGRVHGDYSTFNLLWQRGRVVVIDFPQVVEVEVNRQAAEILARDARSLAHSFGRFGLRVDPERLLRDVRRRARNA</sequence>
<evidence type="ECO:0000256" key="7">
    <source>
        <dbReference type="ARBA" id="ARBA00022777"/>
    </source>
</evidence>
<evidence type="ECO:0000313" key="15">
    <source>
        <dbReference type="EMBL" id="MBB6097832.1"/>
    </source>
</evidence>
<evidence type="ECO:0000256" key="13">
    <source>
        <dbReference type="SAM" id="MobiDB-lite"/>
    </source>
</evidence>
<dbReference type="GO" id="GO:0046872">
    <property type="term" value="F:metal ion binding"/>
    <property type="evidence" value="ECO:0007669"/>
    <property type="project" value="UniProtKB-KW"/>
</dbReference>
<dbReference type="Pfam" id="PF01163">
    <property type="entry name" value="RIO1"/>
    <property type="match status" value="1"/>
</dbReference>
<dbReference type="SUPFAM" id="SSF56112">
    <property type="entry name" value="Protein kinase-like (PK-like)"/>
    <property type="match status" value="1"/>
</dbReference>
<comment type="caution">
    <text evidence="15">The sequence shown here is derived from an EMBL/GenBank/DDBJ whole genome shotgun (WGS) entry which is preliminary data.</text>
</comment>
<feature type="compositionally biased region" description="Basic residues" evidence="13">
    <location>
        <begin position="14"/>
        <end position="24"/>
    </location>
</feature>
<feature type="region of interest" description="Disordered" evidence="13">
    <location>
        <begin position="1"/>
        <end position="29"/>
    </location>
</feature>
<organism evidence="15 16">
    <name type="scientific">Deinobacterium chartae</name>
    <dbReference type="NCBI Taxonomy" id="521158"/>
    <lineage>
        <taxon>Bacteria</taxon>
        <taxon>Thermotogati</taxon>
        <taxon>Deinococcota</taxon>
        <taxon>Deinococci</taxon>
        <taxon>Deinococcales</taxon>
        <taxon>Deinococcaceae</taxon>
        <taxon>Deinobacterium</taxon>
    </lineage>
</organism>
<keyword evidence="16" id="KW-1185">Reference proteome</keyword>
<dbReference type="InterPro" id="IPR000687">
    <property type="entry name" value="RIO_kinase"/>
</dbReference>
<evidence type="ECO:0000256" key="3">
    <source>
        <dbReference type="ARBA" id="ARBA00022527"/>
    </source>
</evidence>
<gene>
    <name evidence="15" type="ORF">HNR42_001255</name>
</gene>
<keyword evidence="6" id="KW-0547">Nucleotide-binding</keyword>
<evidence type="ECO:0000256" key="1">
    <source>
        <dbReference type="ARBA" id="ARBA00009196"/>
    </source>
</evidence>
<dbReference type="AlphaFoldDB" id="A0A841I181"/>
<reference evidence="15 16" key="1">
    <citation type="submission" date="2020-08" db="EMBL/GenBank/DDBJ databases">
        <title>Genomic Encyclopedia of Type Strains, Phase IV (KMG-IV): sequencing the most valuable type-strain genomes for metagenomic binning, comparative biology and taxonomic classification.</title>
        <authorList>
            <person name="Goeker M."/>
        </authorList>
    </citation>
    <scope>NUCLEOTIDE SEQUENCE [LARGE SCALE GENOMIC DNA]</scope>
    <source>
        <strain evidence="15 16">DSM 21458</strain>
    </source>
</reference>
<evidence type="ECO:0000256" key="9">
    <source>
        <dbReference type="ARBA" id="ARBA00022842"/>
    </source>
</evidence>
<dbReference type="RefSeq" id="WP_183985678.1">
    <property type="nucleotide sequence ID" value="NZ_JACHHG010000004.1"/>
</dbReference>
<dbReference type="SMART" id="SM00090">
    <property type="entry name" value="RIO"/>
    <property type="match status" value="1"/>
</dbReference>
<evidence type="ECO:0000256" key="2">
    <source>
        <dbReference type="ARBA" id="ARBA00012513"/>
    </source>
</evidence>
<keyword evidence="4 15" id="KW-0808">Transferase</keyword>
<feature type="compositionally biased region" description="Basic and acidic residues" evidence="13">
    <location>
        <begin position="1"/>
        <end position="13"/>
    </location>
</feature>
<protein>
    <recommendedName>
        <fullName evidence="2">non-specific serine/threonine protein kinase</fullName>
        <ecNumber evidence="2">2.7.11.1</ecNumber>
    </recommendedName>
</protein>
<dbReference type="EC" id="2.7.11.1" evidence="2"/>